<evidence type="ECO:0000259" key="7">
    <source>
        <dbReference type="Pfam" id="PF10536"/>
    </source>
</evidence>
<evidence type="ECO:0000256" key="2">
    <source>
        <dbReference type="ARBA" id="ARBA00022670"/>
    </source>
</evidence>
<evidence type="ECO:0000256" key="1">
    <source>
        <dbReference type="ARBA" id="ARBA00005234"/>
    </source>
</evidence>
<dbReference type="Pfam" id="PF10536">
    <property type="entry name" value="PMD"/>
    <property type="match status" value="1"/>
</dbReference>
<dbReference type="PANTHER" id="PTHR47718:SF13">
    <property type="entry name" value="OS09G0290500 PROTEIN"/>
    <property type="match status" value="1"/>
</dbReference>
<keyword evidence="10" id="KW-1185">Reference proteome</keyword>
<dbReference type="PANTHER" id="PTHR47718">
    <property type="entry name" value="OS01G0519700 PROTEIN"/>
    <property type="match status" value="1"/>
</dbReference>
<feature type="compositionally biased region" description="Basic residues" evidence="4">
    <location>
        <begin position="1204"/>
        <end position="1216"/>
    </location>
</feature>
<feature type="compositionally biased region" description="Basic and acidic residues" evidence="4">
    <location>
        <begin position="1221"/>
        <end position="1232"/>
    </location>
</feature>
<evidence type="ECO:0000259" key="8">
    <source>
        <dbReference type="Pfam" id="PF10551"/>
    </source>
</evidence>
<evidence type="ECO:0000313" key="10">
    <source>
        <dbReference type="Proteomes" id="UP001341281"/>
    </source>
</evidence>
<proteinExistence type="inferred from homology"/>
<dbReference type="Pfam" id="PF10551">
    <property type="entry name" value="MULE"/>
    <property type="match status" value="1"/>
</dbReference>
<dbReference type="GO" id="GO:0008234">
    <property type="term" value="F:cysteine-type peptidase activity"/>
    <property type="evidence" value="ECO:0007669"/>
    <property type="project" value="InterPro"/>
</dbReference>
<gene>
    <name evidence="9" type="ORF">U9M48_031629</name>
</gene>
<evidence type="ECO:0000256" key="4">
    <source>
        <dbReference type="SAM" id="MobiDB-lite"/>
    </source>
</evidence>
<dbReference type="InterPro" id="IPR019557">
    <property type="entry name" value="AminoTfrase-like_pln_mobile"/>
</dbReference>
<organism evidence="9 10">
    <name type="scientific">Paspalum notatum var. saurae</name>
    <dbReference type="NCBI Taxonomy" id="547442"/>
    <lineage>
        <taxon>Eukaryota</taxon>
        <taxon>Viridiplantae</taxon>
        <taxon>Streptophyta</taxon>
        <taxon>Embryophyta</taxon>
        <taxon>Tracheophyta</taxon>
        <taxon>Spermatophyta</taxon>
        <taxon>Magnoliopsida</taxon>
        <taxon>Liliopsida</taxon>
        <taxon>Poales</taxon>
        <taxon>Poaceae</taxon>
        <taxon>PACMAD clade</taxon>
        <taxon>Panicoideae</taxon>
        <taxon>Andropogonodae</taxon>
        <taxon>Paspaleae</taxon>
        <taxon>Paspalinae</taxon>
        <taxon>Paspalum</taxon>
    </lineage>
</organism>
<feature type="region of interest" description="Disordered" evidence="4">
    <location>
        <begin position="1195"/>
        <end position="1264"/>
    </location>
</feature>
<keyword evidence="2" id="KW-0645">Protease</keyword>
<dbReference type="EMBL" id="CP144751">
    <property type="protein sequence ID" value="WVZ84606.1"/>
    <property type="molecule type" value="Genomic_DNA"/>
</dbReference>
<dbReference type="AlphaFoldDB" id="A0AAQ3X4J6"/>
<feature type="domain" description="Aminotransferase-like plant mobile" evidence="7">
    <location>
        <begin position="741"/>
        <end position="859"/>
    </location>
</feature>
<protein>
    <recommendedName>
        <fullName evidence="11">Protein FAR1-RELATED SEQUENCE</fullName>
    </recommendedName>
</protein>
<keyword evidence="3" id="KW-0378">Hydrolase</keyword>
<feature type="domain" description="FAR1" evidence="6">
    <location>
        <begin position="149"/>
        <end position="240"/>
    </location>
</feature>
<dbReference type="GO" id="GO:0006508">
    <property type="term" value="P:proteolysis"/>
    <property type="evidence" value="ECO:0007669"/>
    <property type="project" value="UniProtKB-KW"/>
</dbReference>
<sequence>MAKGNIVIAQGLFPITVEAGRGSISRVRNVSPCPGPDEATTETEAGAHRCGYPHGGVRLLQRPPPTTPCASSSDLPHDRGSPSPHGVVRPPLHPRSPASDCGGAIAHPSLGWGVVRHGQEGMAKLSAEPMLEYYDIVSKVFSSEEEGFQFYNRYALEKGFSVHKAYVEWDKGNEEICLRSLVCSREGFREAKYMNREERKRKPRNLSRVGCKAKLVIAKVDESGQWFVKDFIDEHNHPLAPKDLSCLLRSHRRISDEQKAEIVEMEIAGIRKHQIMDKLEIQYGGYDNVGFTSRDIYNFCYQYKQEMIDGGDAEAVISHFKAIQQRDPEFFFKYLVDGEGHLKGLFWADSQSRIDYKAFGDVVVFDSTYRTNRYNMPFVPFVGLNHHRSTVIFGCGIISHETSEAYEWMLWTFLLAMAQKHPISVITDGDLAMQRALRVVWPNCNHRLCVWHIGQNVIRNLHDEALKEDFKAFIFDCSSVEELERKWDKFLEKFEVNSESWLYQMYKMRKLWCAAYHVGHCFLGLTSNQRSESLNSRLHAHLDGKMTLIGMVQHYDQCLSDFRRKEANEDIVALQTVPFTEAYASAIEKDAARLFTPNVFAQVKFSIDAANNCIVSDVLDGCDIATYMVAKMDRREIRYNVTCEFKSDALFGISCSCRKLECFGTPSSFGNTKQESLSLSRWKTYMGERVIPMTLMNVHHLMGLPTDGQEVRLKEKQGNNISLVDLEHNIATSTTPDDDFIRQFVLFTIGIVLAPTANGYVDSKYLALVEDVAQISKFNWGQFTLSHLFHSIENFLKEDQVSLQGNLILLQVWYWEKVRAYSYHSVSYTPIPPPYMARWDDQNAKRRIEAYARDGLDGGTVDDSFSAQYDLQNKSDIQSNIGHEENNAACVTSMFPEPSAMEAQREAGRLDGHKERAGPQKMTNIQAEKAEIIPGVALQMILANQTDAFMNMSTQLKDTGIVGEDKKQEPAQEYETLVKTTTSAAAPTTEPSCENKTLQGETITQNIAKRKQIFTDDYDLVREDNEVIYFIRQSFEDVKVADVGDIVLTVRMLRPNVTDGYMYGQVIDAYAYLCDLETCSRSVLTTIQSQWLIQHAGAIPRGCGNQWVAAIATKCVGRNMVYIPLNTYNMHWMLLVLNVKKKEIQVLNSIPDPIFRDETKEALLEADYLTNNSENNTAEESNADDDIQEISMQVAAKKNNQSTKAKRKRGRPRKVKSALDSTKEKFSTKTIEKQVQSTVAKDRHGIKRRAVIPGPHQKSPYKPF</sequence>
<evidence type="ECO:0000256" key="3">
    <source>
        <dbReference type="ARBA" id="ARBA00022801"/>
    </source>
</evidence>
<dbReference type="SUPFAM" id="SSF54001">
    <property type="entry name" value="Cysteine proteinases"/>
    <property type="match status" value="1"/>
</dbReference>
<evidence type="ECO:0000259" key="5">
    <source>
        <dbReference type="Pfam" id="PF02902"/>
    </source>
</evidence>
<dbReference type="Proteomes" id="UP001341281">
    <property type="component" value="Chromosome 07"/>
</dbReference>
<evidence type="ECO:0008006" key="11">
    <source>
        <dbReference type="Google" id="ProtNLM"/>
    </source>
</evidence>
<evidence type="ECO:0000259" key="6">
    <source>
        <dbReference type="Pfam" id="PF03101"/>
    </source>
</evidence>
<accession>A0AAQ3X4J6</accession>
<dbReference type="InterPro" id="IPR003653">
    <property type="entry name" value="Peptidase_C48_C"/>
</dbReference>
<dbReference type="Gene3D" id="3.40.395.10">
    <property type="entry name" value="Adenoviral Proteinase, Chain A"/>
    <property type="match status" value="1"/>
</dbReference>
<dbReference type="Pfam" id="PF03101">
    <property type="entry name" value="FAR1"/>
    <property type="match status" value="1"/>
</dbReference>
<dbReference type="InterPro" id="IPR018289">
    <property type="entry name" value="MULE_transposase_dom"/>
</dbReference>
<feature type="domain" description="Ubiquitin-like protease family profile" evidence="5">
    <location>
        <begin position="1120"/>
        <end position="1155"/>
    </location>
</feature>
<evidence type="ECO:0000313" key="9">
    <source>
        <dbReference type="EMBL" id="WVZ84606.1"/>
    </source>
</evidence>
<feature type="domain" description="MULE transposase" evidence="8">
    <location>
        <begin position="362"/>
        <end position="456"/>
    </location>
</feature>
<dbReference type="Pfam" id="PF02902">
    <property type="entry name" value="Peptidase_C48"/>
    <property type="match status" value="1"/>
</dbReference>
<comment type="similarity">
    <text evidence="1">Belongs to the peptidase C48 family.</text>
</comment>
<dbReference type="InterPro" id="IPR038765">
    <property type="entry name" value="Papain-like_cys_pep_sf"/>
</dbReference>
<dbReference type="InterPro" id="IPR004330">
    <property type="entry name" value="FAR1_DNA_bnd_dom"/>
</dbReference>
<feature type="region of interest" description="Disordered" evidence="4">
    <location>
        <begin position="52"/>
        <end position="100"/>
    </location>
</feature>
<name>A0AAQ3X4J6_PASNO</name>
<reference evidence="9 10" key="1">
    <citation type="submission" date="2024-02" db="EMBL/GenBank/DDBJ databases">
        <title>High-quality chromosome-scale genome assembly of Pensacola bahiagrass (Paspalum notatum Flugge var. saurae).</title>
        <authorList>
            <person name="Vega J.M."/>
            <person name="Podio M."/>
            <person name="Orjuela J."/>
            <person name="Siena L.A."/>
            <person name="Pessino S.C."/>
            <person name="Combes M.C."/>
            <person name="Mariac C."/>
            <person name="Albertini E."/>
            <person name="Pupilli F."/>
            <person name="Ortiz J.P.A."/>
            <person name="Leblanc O."/>
        </authorList>
    </citation>
    <scope>NUCLEOTIDE SEQUENCE [LARGE SCALE GENOMIC DNA]</scope>
    <source>
        <strain evidence="9">R1</strain>
        <tissue evidence="9">Leaf</tissue>
    </source>
</reference>